<keyword evidence="3" id="KW-0677">Repeat</keyword>
<gene>
    <name evidence="9" type="ORF">QE152_g1341</name>
</gene>
<dbReference type="GO" id="GO:0005634">
    <property type="term" value="C:nucleus"/>
    <property type="evidence" value="ECO:0007669"/>
    <property type="project" value="UniProtKB-ARBA"/>
</dbReference>
<feature type="domain" description="IBB" evidence="8">
    <location>
        <begin position="1"/>
        <end position="53"/>
    </location>
</feature>
<dbReference type="InterPro" id="IPR032413">
    <property type="entry name" value="Arm_3"/>
</dbReference>
<dbReference type="EMBL" id="JASPKY010000008">
    <property type="protein sequence ID" value="KAK9754335.1"/>
    <property type="molecule type" value="Genomic_DNA"/>
</dbReference>
<dbReference type="GO" id="GO:0006607">
    <property type="term" value="P:NLS-bearing protein import into nucleus"/>
    <property type="evidence" value="ECO:0007669"/>
    <property type="project" value="UniProtKB-ARBA"/>
</dbReference>
<feature type="repeat" description="ARM" evidence="6">
    <location>
        <begin position="322"/>
        <end position="364"/>
    </location>
</feature>
<keyword evidence="2 5" id="KW-0813">Transport</keyword>
<feature type="region of interest" description="Disordered" evidence="7">
    <location>
        <begin position="1"/>
        <end position="62"/>
    </location>
</feature>
<dbReference type="AlphaFoldDB" id="A0AAW1N326"/>
<dbReference type="GO" id="GO:0005737">
    <property type="term" value="C:cytoplasm"/>
    <property type="evidence" value="ECO:0007669"/>
    <property type="project" value="InterPro"/>
</dbReference>
<dbReference type="Pfam" id="PF01749">
    <property type="entry name" value="IBB"/>
    <property type="match status" value="1"/>
</dbReference>
<dbReference type="PROSITE" id="PS50176">
    <property type="entry name" value="ARM_REPEAT"/>
    <property type="match status" value="3"/>
</dbReference>
<evidence type="ECO:0000313" key="10">
    <source>
        <dbReference type="Proteomes" id="UP001458880"/>
    </source>
</evidence>
<sequence length="527" mass="58190">MADENRIRSFKNKGKDTDEMRRRRITQTVELRKARKDDQLLKRRNISHPEDPTSPLQENNAVSPVSMTTEEILYGMMCNDETVQLKATQACRKILSRERNPPIDHMIRLGVVPKCVEFLTRSKNPALQFEACWALTNIASGTSEQTQAVVQEGALPKLQSLLLSPRLDVAEQAVWALGNIAGDGPQTRDMVLRNGVLPILLSLIKPETSLSLLRNTVWAISNLCRNKNPPPEFNLVKPALPLLAQLLHYKDKDVLADTCWALSYLTDGSNEKIQAVIETGLVVRLVQLLNEDELTVLTPALRAVGNIVTGNDHQTDSVINAGALNIIGRLLQHSRLNIVKEAAWAVSNMTAGNSEQIQRVLDAGIMDPLLHVLQTGDFKSQKEAAWAVTNYTSGGTIQQLSKLVEMGALKPMCNLLNSKDWKTVVVILDGLNNILNAANKLGEAEKVAIMIEECGGLDCLEGLQAHDNEKVYEKALSLIENYFSDDATEHVPTPATNEEGEIAFNPQINCQKKLLCITGHINGTEIL</sequence>
<evidence type="ECO:0000256" key="3">
    <source>
        <dbReference type="ARBA" id="ARBA00022737"/>
    </source>
</evidence>
<name>A0AAW1N326_POPJA</name>
<feature type="repeat" description="ARM" evidence="6">
    <location>
        <begin position="153"/>
        <end position="195"/>
    </location>
</feature>
<feature type="compositionally biased region" description="Basic and acidic residues" evidence="7">
    <location>
        <begin position="1"/>
        <end position="21"/>
    </location>
</feature>
<dbReference type="Pfam" id="PF00514">
    <property type="entry name" value="Arm"/>
    <property type="match status" value="7"/>
</dbReference>
<evidence type="ECO:0000256" key="7">
    <source>
        <dbReference type="SAM" id="MobiDB-lite"/>
    </source>
</evidence>
<evidence type="ECO:0000259" key="8">
    <source>
        <dbReference type="PROSITE" id="PS51214"/>
    </source>
</evidence>
<dbReference type="Pfam" id="PF16186">
    <property type="entry name" value="Arm_3"/>
    <property type="match status" value="1"/>
</dbReference>
<dbReference type="InterPro" id="IPR016024">
    <property type="entry name" value="ARM-type_fold"/>
</dbReference>
<accession>A0AAW1N326</accession>
<dbReference type="InterPro" id="IPR002652">
    <property type="entry name" value="Importin-a_IBB"/>
</dbReference>
<comment type="caution">
    <text evidence="9">The sequence shown here is derived from an EMBL/GenBank/DDBJ whole genome shotgun (WGS) entry which is preliminary data.</text>
</comment>
<evidence type="ECO:0000256" key="6">
    <source>
        <dbReference type="PROSITE-ProRule" id="PRU00259"/>
    </source>
</evidence>
<dbReference type="GO" id="GO:0061608">
    <property type="term" value="F:nuclear import signal receptor activity"/>
    <property type="evidence" value="ECO:0007669"/>
    <property type="project" value="InterPro"/>
</dbReference>
<dbReference type="InterPro" id="IPR000225">
    <property type="entry name" value="Armadillo"/>
</dbReference>
<protein>
    <recommendedName>
        <fullName evidence="5">Importin subunit alpha</fullName>
    </recommendedName>
</protein>
<dbReference type="InterPro" id="IPR036975">
    <property type="entry name" value="Importin-a_IBB_sf"/>
</dbReference>
<feature type="compositionally biased region" description="Basic and acidic residues" evidence="7">
    <location>
        <begin position="30"/>
        <end position="51"/>
    </location>
</feature>
<proteinExistence type="inferred from homology"/>
<comment type="similarity">
    <text evidence="1 5">Belongs to the importin alpha family.</text>
</comment>
<evidence type="ECO:0000256" key="5">
    <source>
        <dbReference type="PIRNR" id="PIRNR005673"/>
    </source>
</evidence>
<dbReference type="Proteomes" id="UP001458880">
    <property type="component" value="Unassembled WGS sequence"/>
</dbReference>
<feature type="repeat" description="ARM" evidence="6">
    <location>
        <begin position="280"/>
        <end position="322"/>
    </location>
</feature>
<dbReference type="InterPro" id="IPR024931">
    <property type="entry name" value="Importin_alpha"/>
</dbReference>
<dbReference type="Gene3D" id="1.20.5.690">
    <property type="entry name" value="Importin-alpha, importin-beta-binding domain"/>
    <property type="match status" value="1"/>
</dbReference>
<keyword evidence="10" id="KW-1185">Reference proteome</keyword>
<dbReference type="FunFam" id="1.25.10.10:FF:000009">
    <property type="entry name" value="Importin subunit alpha"/>
    <property type="match status" value="1"/>
</dbReference>
<evidence type="ECO:0000313" key="9">
    <source>
        <dbReference type="EMBL" id="KAK9754335.1"/>
    </source>
</evidence>
<dbReference type="PIRSF" id="PIRSF005673">
    <property type="entry name" value="Importin_alpha"/>
    <property type="match status" value="1"/>
</dbReference>
<dbReference type="InterPro" id="IPR011989">
    <property type="entry name" value="ARM-like"/>
</dbReference>
<dbReference type="PROSITE" id="PS51214">
    <property type="entry name" value="IBB"/>
    <property type="match status" value="1"/>
</dbReference>
<dbReference type="SMART" id="SM00185">
    <property type="entry name" value="ARM"/>
    <property type="match status" value="9"/>
</dbReference>
<evidence type="ECO:0000256" key="4">
    <source>
        <dbReference type="ARBA" id="ARBA00022927"/>
    </source>
</evidence>
<organism evidence="9 10">
    <name type="scientific">Popillia japonica</name>
    <name type="common">Japanese beetle</name>
    <dbReference type="NCBI Taxonomy" id="7064"/>
    <lineage>
        <taxon>Eukaryota</taxon>
        <taxon>Metazoa</taxon>
        <taxon>Ecdysozoa</taxon>
        <taxon>Arthropoda</taxon>
        <taxon>Hexapoda</taxon>
        <taxon>Insecta</taxon>
        <taxon>Pterygota</taxon>
        <taxon>Neoptera</taxon>
        <taxon>Endopterygota</taxon>
        <taxon>Coleoptera</taxon>
        <taxon>Polyphaga</taxon>
        <taxon>Scarabaeiformia</taxon>
        <taxon>Scarabaeidae</taxon>
        <taxon>Rutelinae</taxon>
        <taxon>Popillia</taxon>
    </lineage>
</organism>
<dbReference type="PANTHER" id="PTHR23316">
    <property type="entry name" value="IMPORTIN ALPHA"/>
    <property type="match status" value="1"/>
</dbReference>
<evidence type="ECO:0000256" key="2">
    <source>
        <dbReference type="ARBA" id="ARBA00022448"/>
    </source>
</evidence>
<keyword evidence="4 5" id="KW-0653">Protein transport</keyword>
<dbReference type="Gene3D" id="1.25.10.10">
    <property type="entry name" value="Leucine-rich Repeat Variant"/>
    <property type="match status" value="1"/>
</dbReference>
<dbReference type="SUPFAM" id="SSF48371">
    <property type="entry name" value="ARM repeat"/>
    <property type="match status" value="1"/>
</dbReference>
<evidence type="ECO:0000256" key="1">
    <source>
        <dbReference type="ARBA" id="ARBA00010394"/>
    </source>
</evidence>
<reference evidence="9 10" key="1">
    <citation type="journal article" date="2024" name="BMC Genomics">
        <title>De novo assembly and annotation of Popillia japonica's genome with initial clues to its potential as an invasive pest.</title>
        <authorList>
            <person name="Cucini C."/>
            <person name="Boschi S."/>
            <person name="Funari R."/>
            <person name="Cardaioli E."/>
            <person name="Iannotti N."/>
            <person name="Marturano G."/>
            <person name="Paoli F."/>
            <person name="Bruttini M."/>
            <person name="Carapelli A."/>
            <person name="Frati F."/>
            <person name="Nardi F."/>
        </authorList>
    </citation>
    <scope>NUCLEOTIDE SEQUENCE [LARGE SCALE GENOMIC DNA]</scope>
    <source>
        <strain evidence="9">DMR45628</strain>
    </source>
</reference>